<name>A0AAU8PW73_DESK7</name>
<reference evidence="2" key="1">
    <citation type="submission" date="2011-05" db="EMBL/GenBank/DDBJ databases">
        <title>Complete sequence of Desulfotomaculum kuznetsovii DSM 6115.</title>
        <authorList>
            <person name="Lucas S."/>
            <person name="Han J."/>
            <person name="Lapidus A."/>
            <person name="Cheng J.-F."/>
            <person name="Goodwin L."/>
            <person name="Pitluck S."/>
            <person name="Peters L."/>
            <person name="Mikhailova N."/>
            <person name="Lu M."/>
            <person name="Saunders E."/>
            <person name="Han C."/>
            <person name="Tapia R."/>
            <person name="Land M."/>
            <person name="Hauser L."/>
            <person name="Kyrpides N."/>
            <person name="Ivanova N."/>
            <person name="Pagani I."/>
            <person name="Nazina T."/>
            <person name="Ivanova A."/>
            <person name="Parshina S."/>
            <person name="Kuever J."/>
            <person name="Muyzer G."/>
            <person name="Plugge C."/>
            <person name="Stams A."/>
            <person name="Woyke T."/>
        </authorList>
    </citation>
    <scope>NUCLEOTIDE SEQUENCE [LARGE SCALE GENOMIC DNA]</scope>
    <source>
        <strain evidence="2">DSM 6115 / VKM B-1805 / 17</strain>
    </source>
</reference>
<protein>
    <submittedName>
        <fullName evidence="1">Uncharacterized protein</fullName>
    </submittedName>
</protein>
<accession>A0AAU8PW73</accession>
<dbReference type="KEGG" id="dku:Desku_3169"/>
<organism evidence="1 2">
    <name type="scientific">Desulfofundulus kuznetsovii (strain DSM 6115 / VKM B-1805 / 17)</name>
    <name type="common">Desulfotomaculum kuznetsovii</name>
    <dbReference type="NCBI Taxonomy" id="760568"/>
    <lineage>
        <taxon>Bacteria</taxon>
        <taxon>Bacillati</taxon>
        <taxon>Bacillota</taxon>
        <taxon>Clostridia</taxon>
        <taxon>Eubacteriales</taxon>
        <taxon>Peptococcaceae</taxon>
        <taxon>Desulfofundulus</taxon>
    </lineage>
</organism>
<dbReference type="Proteomes" id="UP000009229">
    <property type="component" value="Chromosome"/>
</dbReference>
<dbReference type="RefSeq" id="WP_013824169.1">
    <property type="nucleotide sequence ID" value="NC_015573.1"/>
</dbReference>
<dbReference type="EMBL" id="CP002770">
    <property type="protein sequence ID" value="AEG16661.1"/>
    <property type="molecule type" value="Genomic_DNA"/>
</dbReference>
<sequence length="73" mass="7756">MREFELDRPVDAVAVMAGNSSNTGARPMAIYAPLVVNVVAVYEYLALGYGAVAAVAAAVWNGVSLWTAKYIYS</sequence>
<proteinExistence type="predicted"/>
<dbReference type="AlphaFoldDB" id="A0AAU8PW73"/>
<keyword evidence="2" id="KW-1185">Reference proteome</keyword>
<evidence type="ECO:0000313" key="2">
    <source>
        <dbReference type="Proteomes" id="UP000009229"/>
    </source>
</evidence>
<gene>
    <name evidence="1" type="ordered locus">Desku_3169</name>
</gene>
<evidence type="ECO:0000313" key="1">
    <source>
        <dbReference type="EMBL" id="AEG16661.1"/>
    </source>
</evidence>